<proteinExistence type="predicted"/>
<feature type="transmembrane region" description="Helical" evidence="1">
    <location>
        <begin position="39"/>
        <end position="62"/>
    </location>
</feature>
<dbReference type="EMBL" id="VUBA01000084">
    <property type="protein sequence ID" value="MPQ85045.1"/>
    <property type="molecule type" value="Genomic_DNA"/>
</dbReference>
<comment type="caution">
    <text evidence="2">The sequence shown here is derived from an EMBL/GenBank/DDBJ whole genome shotgun (WGS) entry which is preliminary data.</text>
</comment>
<feature type="transmembrane region" description="Helical" evidence="1">
    <location>
        <begin position="88"/>
        <end position="106"/>
    </location>
</feature>
<keyword evidence="1" id="KW-0472">Membrane</keyword>
<evidence type="ECO:0000313" key="2">
    <source>
        <dbReference type="EMBL" id="MPQ85045.1"/>
    </source>
</evidence>
<sequence length="358" mass="40592">MISGELSASYGVIMSLKDFHSFSKTSIDHIIAYAKNNRFFVSVALFAVLACSAVFGSLYLHFFEGVNIPILAIANHESASYWGQLGDFAGGFLNPLLSFLALMAVLKTMSLQRTEMKAAQQEAKTATQEQRQQTAVYSRQMFESTLFGMLDVHSKILADIKYTGSTNDISEGRYAIEKIAKSFKETKAYKAGTFFPDLVNDEEIQSQIEKFCTQWKSSVGHYFRNLYWIMKMIDSSQDTPIESKDLDVSTSNKRRRYTDYLRKRSYTNIVRAQLSDSEMALLQINCLGPYGADLKYYAEKYSLLKPLGEKHFGGWAQYMSSQFNGIAFLGLEYIDADKIMKMTAHRVMRNTSAIRNNS</sequence>
<evidence type="ECO:0000256" key="1">
    <source>
        <dbReference type="SAM" id="Phobius"/>
    </source>
</evidence>
<evidence type="ECO:0008006" key="4">
    <source>
        <dbReference type="Google" id="ProtNLM"/>
    </source>
</evidence>
<dbReference type="AlphaFoldDB" id="A0A5N7JUL9"/>
<dbReference type="InterPro" id="IPR031709">
    <property type="entry name" value="PutAbiC"/>
</dbReference>
<dbReference type="Pfam" id="PF16872">
    <property type="entry name" value="putAbiC"/>
    <property type="match status" value="1"/>
</dbReference>
<accession>A0A5N7JUL9</accession>
<keyword evidence="1" id="KW-0812">Transmembrane</keyword>
<evidence type="ECO:0000313" key="3">
    <source>
        <dbReference type="Proteomes" id="UP000325438"/>
    </source>
</evidence>
<organism evidence="2 3">
    <name type="scientific">Pseudomonas kitaguniensis</name>
    <dbReference type="NCBI Taxonomy" id="2607908"/>
    <lineage>
        <taxon>Bacteria</taxon>
        <taxon>Pseudomonadati</taxon>
        <taxon>Pseudomonadota</taxon>
        <taxon>Gammaproteobacteria</taxon>
        <taxon>Pseudomonadales</taxon>
        <taxon>Pseudomonadaceae</taxon>
        <taxon>Pseudomonas</taxon>
    </lineage>
</organism>
<gene>
    <name evidence="2" type="ORF">F0170_14285</name>
</gene>
<reference evidence="2 3" key="1">
    <citation type="submission" date="2019-09" db="EMBL/GenBank/DDBJ databases">
        <title>The draft genomes of Allium pathogen Pseudomonas sp.</title>
        <authorList>
            <person name="Fujikawa T."/>
            <person name="Sawada H."/>
        </authorList>
    </citation>
    <scope>NUCLEOTIDE SEQUENCE [LARGE SCALE GENOMIC DNA]</scope>
    <source>
        <strain evidence="2 3">MAFF 730085</strain>
    </source>
</reference>
<protein>
    <recommendedName>
        <fullName evidence="4">Phage abortive infection protein</fullName>
    </recommendedName>
</protein>
<dbReference type="Proteomes" id="UP000325438">
    <property type="component" value="Unassembled WGS sequence"/>
</dbReference>
<name>A0A5N7JUL9_9PSED</name>
<keyword evidence="1" id="KW-1133">Transmembrane helix</keyword>